<organism evidence="3 4">
    <name type="scientific">Gordonia bronchialis (strain ATCC 25592 / DSM 43247 / BCRC 13721 / JCM 3198 / KCTC 3076 / NBRC 16047 / NCTC 10667)</name>
    <name type="common">Rhodococcus bronchialis</name>
    <dbReference type="NCBI Taxonomy" id="526226"/>
    <lineage>
        <taxon>Bacteria</taxon>
        <taxon>Bacillati</taxon>
        <taxon>Actinomycetota</taxon>
        <taxon>Actinomycetes</taxon>
        <taxon>Mycobacteriales</taxon>
        <taxon>Gordoniaceae</taxon>
        <taxon>Gordonia</taxon>
    </lineage>
</organism>
<dbReference type="PANTHER" id="PTHR35176:SF2">
    <property type="entry name" value="F420H(2)-DEPENDENT REDUCTASE RV1155"/>
    <property type="match status" value="1"/>
</dbReference>
<dbReference type="NCBIfam" id="TIGR03668">
    <property type="entry name" value="Rv0121_F420"/>
    <property type="match status" value="1"/>
</dbReference>
<sequence length="147" mass="16136">MSTSEFPVHDSFRSARVARLATSGADGVPHLVPIVFALADDTLFTCVDHKPKRTRALRRLANIAANPRVSILVDHYTDDWTALWWVRVDGAAQVVDASTTLGTHGVDALAAKYTQYREHRPAGAVIAVHDLTWHSWTASGATPDRRP</sequence>
<dbReference type="InterPro" id="IPR052019">
    <property type="entry name" value="F420H2_bilvrd_red/Heme_oxyg"/>
</dbReference>
<dbReference type="InterPro" id="IPR019967">
    <property type="entry name" value="F420-dep_enz_PPOX_Rv0121"/>
</dbReference>
<dbReference type="GO" id="GO:0005829">
    <property type="term" value="C:cytosol"/>
    <property type="evidence" value="ECO:0007669"/>
    <property type="project" value="TreeGrafter"/>
</dbReference>
<dbReference type="OrthoDB" id="9812086at2"/>
<dbReference type="HOGENOM" id="CLU_115786_0_0_11"/>
<protein>
    <submittedName>
        <fullName evidence="3">PPOX class putative F420-dependent enzyme</fullName>
    </submittedName>
</protein>
<dbReference type="InterPro" id="IPR011576">
    <property type="entry name" value="Pyridox_Oxase_N"/>
</dbReference>
<gene>
    <name evidence="3" type="ordered locus">Gbro_2533</name>
</gene>
<accession>D0LEQ0</accession>
<dbReference type="PANTHER" id="PTHR35176">
    <property type="entry name" value="HEME OXYGENASE HI_0854-RELATED"/>
    <property type="match status" value="1"/>
</dbReference>
<dbReference type="Proteomes" id="UP000001219">
    <property type="component" value="Chromosome"/>
</dbReference>
<proteinExistence type="predicted"/>
<dbReference type="GO" id="GO:0070967">
    <property type="term" value="F:coenzyme F420 binding"/>
    <property type="evidence" value="ECO:0007669"/>
    <property type="project" value="TreeGrafter"/>
</dbReference>
<reference evidence="4" key="1">
    <citation type="submission" date="2009-10" db="EMBL/GenBank/DDBJ databases">
        <title>The complete chromosome of Gordonia bronchialis DSM 43247.</title>
        <authorList>
            <consortium name="US DOE Joint Genome Institute (JGI-PGF)"/>
            <person name="Lucas S."/>
            <person name="Copeland A."/>
            <person name="Lapidus A."/>
            <person name="Glavina del Rio T."/>
            <person name="Dalin E."/>
            <person name="Tice H."/>
            <person name="Bruce D."/>
            <person name="Goodwin L."/>
            <person name="Pitluck S."/>
            <person name="Kyrpides N."/>
            <person name="Mavromatis K."/>
            <person name="Ivanova N."/>
            <person name="Ovchinnikova G."/>
            <person name="Saunders E."/>
            <person name="Brettin T."/>
            <person name="Detter J.C."/>
            <person name="Han C."/>
            <person name="Larimer F."/>
            <person name="Land M."/>
            <person name="Hauser L."/>
            <person name="Markowitz V."/>
            <person name="Cheng J.-F."/>
            <person name="Hugenholtz P."/>
            <person name="Woyke T."/>
            <person name="Wu D."/>
            <person name="Jando M."/>
            <person name="Schneider S."/>
            <person name="Goeker M."/>
            <person name="Klenk H.-P."/>
            <person name="Eisen J.A."/>
        </authorList>
    </citation>
    <scope>NUCLEOTIDE SEQUENCE [LARGE SCALE GENOMIC DNA]</scope>
    <source>
        <strain evidence="4">ATCC 25592 / DSM 43247 / BCRC 13721 / JCM 3198 / KCTC 3076 / NBRC 16047 / NCTC 10667</strain>
    </source>
</reference>
<dbReference type="KEGG" id="gbr:Gbro_2533"/>
<evidence type="ECO:0000313" key="3">
    <source>
        <dbReference type="EMBL" id="ACY21774.1"/>
    </source>
</evidence>
<dbReference type="RefSeq" id="WP_012834329.1">
    <property type="nucleotide sequence ID" value="NC_013441.1"/>
</dbReference>
<keyword evidence="4" id="KW-1185">Reference proteome</keyword>
<dbReference type="InterPro" id="IPR012349">
    <property type="entry name" value="Split_barrel_FMN-bd"/>
</dbReference>
<keyword evidence="1" id="KW-0560">Oxidoreductase</keyword>
<evidence type="ECO:0000256" key="1">
    <source>
        <dbReference type="ARBA" id="ARBA00023002"/>
    </source>
</evidence>
<dbReference type="Gene3D" id="2.30.110.10">
    <property type="entry name" value="Electron Transport, Fmn-binding Protein, Chain A"/>
    <property type="match status" value="1"/>
</dbReference>
<dbReference type="SUPFAM" id="SSF50475">
    <property type="entry name" value="FMN-binding split barrel"/>
    <property type="match status" value="1"/>
</dbReference>
<dbReference type="STRING" id="526226.Gbro_2533"/>
<dbReference type="eggNOG" id="COG3467">
    <property type="taxonomic scope" value="Bacteria"/>
</dbReference>
<feature type="domain" description="Pyridoxamine 5'-phosphate oxidase N-terminal" evidence="2">
    <location>
        <begin position="12"/>
        <end position="128"/>
    </location>
</feature>
<dbReference type="Pfam" id="PF01243">
    <property type="entry name" value="PNPOx_N"/>
    <property type="match status" value="1"/>
</dbReference>
<evidence type="ECO:0000259" key="2">
    <source>
        <dbReference type="Pfam" id="PF01243"/>
    </source>
</evidence>
<reference evidence="3 4" key="2">
    <citation type="journal article" date="2010" name="Stand. Genomic Sci.">
        <title>Complete genome sequence of Gordonia bronchialis type strain (3410).</title>
        <authorList>
            <person name="Ivanova N."/>
            <person name="Sikorski J."/>
            <person name="Jando M."/>
            <person name="Lapidus A."/>
            <person name="Nolan M."/>
            <person name="Lucas S."/>
            <person name="Del Rio T.G."/>
            <person name="Tice H."/>
            <person name="Copeland A."/>
            <person name="Cheng J.F."/>
            <person name="Chen F."/>
            <person name="Bruce D."/>
            <person name="Goodwin L."/>
            <person name="Pitluck S."/>
            <person name="Mavromatis K."/>
            <person name="Ovchinnikova G."/>
            <person name="Pati A."/>
            <person name="Chen A."/>
            <person name="Palaniappan K."/>
            <person name="Land M."/>
            <person name="Hauser L."/>
            <person name="Chang Y.J."/>
            <person name="Jeffries C.D."/>
            <person name="Chain P."/>
            <person name="Saunders E."/>
            <person name="Han C."/>
            <person name="Detter J.C."/>
            <person name="Brettin T."/>
            <person name="Rohde M."/>
            <person name="Goker M."/>
            <person name="Bristow J."/>
            <person name="Eisen J.A."/>
            <person name="Markowitz V."/>
            <person name="Hugenholtz P."/>
            <person name="Klenk H.P."/>
            <person name="Kyrpides N.C."/>
        </authorList>
    </citation>
    <scope>NUCLEOTIDE SEQUENCE [LARGE SCALE GENOMIC DNA]</scope>
    <source>
        <strain evidence="4">ATCC 25592 / DSM 43247 / BCRC 13721 / JCM 3198 / KCTC 3076 / NBRC 16047 / NCTC 10667</strain>
    </source>
</reference>
<name>D0LEQ0_GORB4</name>
<dbReference type="GO" id="GO:0016627">
    <property type="term" value="F:oxidoreductase activity, acting on the CH-CH group of donors"/>
    <property type="evidence" value="ECO:0007669"/>
    <property type="project" value="TreeGrafter"/>
</dbReference>
<dbReference type="AlphaFoldDB" id="D0LEQ0"/>
<dbReference type="EMBL" id="CP001802">
    <property type="protein sequence ID" value="ACY21774.1"/>
    <property type="molecule type" value="Genomic_DNA"/>
</dbReference>
<evidence type="ECO:0000313" key="4">
    <source>
        <dbReference type="Proteomes" id="UP000001219"/>
    </source>
</evidence>